<evidence type="ECO:0000256" key="3">
    <source>
        <dbReference type="ARBA" id="ARBA00023224"/>
    </source>
</evidence>
<dbReference type="PRINTS" id="PR00318">
    <property type="entry name" value="GPROTEINA"/>
</dbReference>
<dbReference type="OrthoDB" id="5817230at2759"/>
<dbReference type="GO" id="GO:0007186">
    <property type="term" value="P:G protein-coupled receptor signaling pathway"/>
    <property type="evidence" value="ECO:0007669"/>
    <property type="project" value="InterPro"/>
</dbReference>
<feature type="binding site" evidence="4">
    <location>
        <begin position="181"/>
        <end position="187"/>
    </location>
    <ligand>
        <name>GTP</name>
        <dbReference type="ChEBI" id="CHEBI:37565"/>
    </ligand>
</feature>
<feature type="binding site" evidence="5">
    <location>
        <position position="46"/>
    </location>
    <ligand>
        <name>Mg(2+)</name>
        <dbReference type="ChEBI" id="CHEBI:18420"/>
    </ligand>
</feature>
<organism evidence="6 7">
    <name type="scientific">Serendipita indica (strain DSM 11827)</name>
    <name type="common">Root endophyte fungus</name>
    <name type="synonym">Piriformospora indica</name>
    <dbReference type="NCBI Taxonomy" id="1109443"/>
    <lineage>
        <taxon>Eukaryota</taxon>
        <taxon>Fungi</taxon>
        <taxon>Dikarya</taxon>
        <taxon>Basidiomycota</taxon>
        <taxon>Agaricomycotina</taxon>
        <taxon>Agaricomycetes</taxon>
        <taxon>Sebacinales</taxon>
        <taxon>Serendipitaceae</taxon>
        <taxon>Serendipita</taxon>
    </lineage>
</organism>
<dbReference type="GO" id="GO:0031683">
    <property type="term" value="F:G-protein beta/gamma-subunit complex binding"/>
    <property type="evidence" value="ECO:0007669"/>
    <property type="project" value="InterPro"/>
</dbReference>
<dbReference type="GO" id="GO:0046872">
    <property type="term" value="F:metal ion binding"/>
    <property type="evidence" value="ECO:0007669"/>
    <property type="project" value="UniProtKB-KW"/>
</dbReference>
<reference evidence="6 7" key="1">
    <citation type="journal article" date="2011" name="PLoS Pathog.">
        <title>Endophytic Life Strategies Decoded by Genome and Transcriptome Analyses of the Mutualistic Root Symbiont Piriformospora indica.</title>
        <authorList>
            <person name="Zuccaro A."/>
            <person name="Lahrmann U."/>
            <person name="Guldener U."/>
            <person name="Langen G."/>
            <person name="Pfiffi S."/>
            <person name="Biedenkopf D."/>
            <person name="Wong P."/>
            <person name="Samans B."/>
            <person name="Grimm C."/>
            <person name="Basiewicz M."/>
            <person name="Murat C."/>
            <person name="Martin F."/>
            <person name="Kogel K.H."/>
        </authorList>
    </citation>
    <scope>NUCLEOTIDE SEQUENCE [LARGE SCALE GENOMIC DNA]</scope>
    <source>
        <strain evidence="6 7">DSM 11827</strain>
    </source>
</reference>
<evidence type="ECO:0000256" key="1">
    <source>
        <dbReference type="ARBA" id="ARBA00022741"/>
    </source>
</evidence>
<dbReference type="GO" id="GO:0005834">
    <property type="term" value="C:heterotrimeric G-protein complex"/>
    <property type="evidence" value="ECO:0007669"/>
    <property type="project" value="TreeGrafter"/>
</dbReference>
<feature type="binding site" evidence="4">
    <location>
        <begin position="275"/>
        <end position="278"/>
    </location>
    <ligand>
        <name>GTP</name>
        <dbReference type="ChEBI" id="CHEBI:37565"/>
    </ligand>
</feature>
<dbReference type="Pfam" id="PF00503">
    <property type="entry name" value="G-alpha"/>
    <property type="match status" value="1"/>
</dbReference>
<dbReference type="InterPro" id="IPR027417">
    <property type="entry name" value="P-loop_NTPase"/>
</dbReference>
<dbReference type="InterPro" id="IPR011025">
    <property type="entry name" value="GproteinA_insert"/>
</dbReference>
<dbReference type="Gene3D" id="3.40.50.300">
    <property type="entry name" value="P-loop containing nucleotide triphosphate hydrolases"/>
    <property type="match status" value="1"/>
</dbReference>
<accession>G4TCB6</accession>
<evidence type="ECO:0000256" key="5">
    <source>
        <dbReference type="PIRSR" id="PIRSR601019-2"/>
    </source>
</evidence>
<dbReference type="CDD" id="cd00066">
    <property type="entry name" value="G-alpha"/>
    <property type="match status" value="1"/>
</dbReference>
<keyword evidence="2 4" id="KW-0342">GTP-binding</keyword>
<dbReference type="GO" id="GO:0005525">
    <property type="term" value="F:GTP binding"/>
    <property type="evidence" value="ECO:0007669"/>
    <property type="project" value="UniProtKB-KW"/>
</dbReference>
<dbReference type="STRING" id="1109443.G4TCB6"/>
<dbReference type="AlphaFoldDB" id="G4TCB6"/>
<dbReference type="InParanoid" id="G4TCB6"/>
<dbReference type="GO" id="GO:0003924">
    <property type="term" value="F:GTPase activity"/>
    <property type="evidence" value="ECO:0007669"/>
    <property type="project" value="InterPro"/>
</dbReference>
<dbReference type="Gene3D" id="1.10.400.10">
    <property type="entry name" value="GI Alpha 1, domain 2-like"/>
    <property type="match status" value="1"/>
</dbReference>
<evidence type="ECO:0000313" key="6">
    <source>
        <dbReference type="EMBL" id="CCA68952.1"/>
    </source>
</evidence>
<dbReference type="PANTHER" id="PTHR10218">
    <property type="entry name" value="GTP-BINDING PROTEIN ALPHA SUBUNIT"/>
    <property type="match status" value="1"/>
</dbReference>
<comment type="caution">
    <text evidence="6">The sequence shown here is derived from an EMBL/GenBank/DDBJ whole genome shotgun (WGS) entry which is preliminary data.</text>
</comment>
<dbReference type="GO" id="GO:0005737">
    <property type="term" value="C:cytoplasm"/>
    <property type="evidence" value="ECO:0007669"/>
    <property type="project" value="TreeGrafter"/>
</dbReference>
<gene>
    <name evidence="6" type="ORF">PIIN_02812</name>
</gene>
<feature type="binding site" evidence="4">
    <location>
        <begin position="206"/>
        <end position="210"/>
    </location>
    <ligand>
        <name>GTP</name>
        <dbReference type="ChEBI" id="CHEBI:37565"/>
    </ligand>
</feature>
<dbReference type="PROSITE" id="PS51882">
    <property type="entry name" value="G_ALPHA"/>
    <property type="match status" value="1"/>
</dbReference>
<dbReference type="eggNOG" id="KOG0082">
    <property type="taxonomic scope" value="Eukaryota"/>
</dbReference>
<keyword evidence="7" id="KW-1185">Reference proteome</keyword>
<dbReference type="GO" id="GO:0000750">
    <property type="term" value="P:pheromone-dependent signal transduction involved in conjugation with cellular fusion"/>
    <property type="evidence" value="ECO:0007669"/>
    <property type="project" value="TreeGrafter"/>
</dbReference>
<dbReference type="SMART" id="SM00275">
    <property type="entry name" value="G_alpha"/>
    <property type="match status" value="1"/>
</dbReference>
<dbReference type="Proteomes" id="UP000007148">
    <property type="component" value="Unassembled WGS sequence"/>
</dbReference>
<evidence type="ECO:0000256" key="2">
    <source>
        <dbReference type="ARBA" id="ARBA00023134"/>
    </source>
</evidence>
<evidence type="ECO:0000256" key="4">
    <source>
        <dbReference type="PIRSR" id="PIRSR601019-1"/>
    </source>
</evidence>
<sequence>MGGCFSSSAIPDERTRQAEQVMREAKKSLQNYTKVLLLGTGDSGKSTILKQIRLINQVPFSPEEVEGFRHVIFSNLITSMIMLYDIIEDESLDLDCSDDIRHLFASIQAAPDISAGKPYPAEYLGILQNLWNDASVQKAVLFGANLALPDKLSTTLGVTYFFDNLPRLFAPDYIPTQQDILHSRVRTTGVSETQFVFEKRTVSVIDVGGQRSERRKWIHCFQDVTAILFLVSLSGYDQTLTEDRQTNQMLDAMTVWESICASPWFERTNFILFLNKEDLFKQKIIHSTIRRFFPDFDGVDGDYQAGEKYFKRRFTFLHNKGIQTLKSTVDSPNRPKIPIPSETLDIRKLYTYFTTATDTDMVRKVMASVNDIILMDNLANSFMV</sequence>
<dbReference type="FunFam" id="3.40.50.300:FF:000720">
    <property type="entry name" value="Guanine nucleotide-binding protein G(k) subunit alpha"/>
    <property type="match status" value="1"/>
</dbReference>
<dbReference type="PANTHER" id="PTHR10218:SF242">
    <property type="entry name" value="GUANINE NUCLEOTIDE-BINDING PROTEIN ALPHA-1 SUBUNIT"/>
    <property type="match status" value="1"/>
</dbReference>
<proteinExistence type="predicted"/>
<keyword evidence="5" id="KW-0460">Magnesium</keyword>
<keyword evidence="1 4" id="KW-0547">Nucleotide-binding</keyword>
<protein>
    <submittedName>
        <fullName evidence="6">Related to guanine nucleotide-binding protein alpha-2 subunit</fullName>
    </submittedName>
</protein>
<dbReference type="EMBL" id="CAFZ01000043">
    <property type="protein sequence ID" value="CCA68952.1"/>
    <property type="molecule type" value="Genomic_DNA"/>
</dbReference>
<dbReference type="SUPFAM" id="SSF52540">
    <property type="entry name" value="P-loop containing nucleoside triphosphate hydrolases"/>
    <property type="match status" value="1"/>
</dbReference>
<feature type="binding site" evidence="5">
    <location>
        <position position="187"/>
    </location>
    <ligand>
        <name>Mg(2+)</name>
        <dbReference type="ChEBI" id="CHEBI:18420"/>
    </ligand>
</feature>
<keyword evidence="3" id="KW-0807">Transducer</keyword>
<name>G4TCB6_SERID</name>
<dbReference type="SUPFAM" id="SSF47895">
    <property type="entry name" value="Transducin (alpha subunit), insertion domain"/>
    <property type="match status" value="1"/>
</dbReference>
<keyword evidence="5" id="KW-0479">Metal-binding</keyword>
<evidence type="ECO:0000313" key="7">
    <source>
        <dbReference type="Proteomes" id="UP000007148"/>
    </source>
</evidence>
<dbReference type="GO" id="GO:0001664">
    <property type="term" value="F:G protein-coupled receptor binding"/>
    <property type="evidence" value="ECO:0007669"/>
    <property type="project" value="TreeGrafter"/>
</dbReference>
<dbReference type="HOGENOM" id="CLU_014184_6_0_1"/>
<dbReference type="InterPro" id="IPR001019">
    <property type="entry name" value="Gprotein_alpha_su"/>
</dbReference>